<keyword evidence="3" id="KW-1185">Reference proteome</keyword>
<reference evidence="2 3" key="1">
    <citation type="journal article" date="2012" name="Science">
        <title>The Paleozoic origin of enzymatic lignin decomposition reconstructed from 31 fungal genomes.</title>
        <authorList>
            <person name="Floudas D."/>
            <person name="Binder M."/>
            <person name="Riley R."/>
            <person name="Barry K."/>
            <person name="Blanchette R.A."/>
            <person name="Henrissat B."/>
            <person name="Martinez A.T."/>
            <person name="Otillar R."/>
            <person name="Spatafora J.W."/>
            <person name="Yadav J.S."/>
            <person name="Aerts A."/>
            <person name="Benoit I."/>
            <person name="Boyd A."/>
            <person name="Carlson A."/>
            <person name="Copeland A."/>
            <person name="Coutinho P.M."/>
            <person name="de Vries R.P."/>
            <person name="Ferreira P."/>
            <person name="Findley K."/>
            <person name="Foster B."/>
            <person name="Gaskell J."/>
            <person name="Glotzer D."/>
            <person name="Gorecki P."/>
            <person name="Heitman J."/>
            <person name="Hesse C."/>
            <person name="Hori C."/>
            <person name="Igarashi K."/>
            <person name="Jurgens J.A."/>
            <person name="Kallen N."/>
            <person name="Kersten P."/>
            <person name="Kohler A."/>
            <person name="Kuees U."/>
            <person name="Kumar T.K.A."/>
            <person name="Kuo A."/>
            <person name="LaButti K."/>
            <person name="Larrondo L.F."/>
            <person name="Lindquist E."/>
            <person name="Ling A."/>
            <person name="Lombard V."/>
            <person name="Lucas S."/>
            <person name="Lundell T."/>
            <person name="Martin R."/>
            <person name="McLaughlin D.J."/>
            <person name="Morgenstern I."/>
            <person name="Morin E."/>
            <person name="Murat C."/>
            <person name="Nagy L.G."/>
            <person name="Nolan M."/>
            <person name="Ohm R.A."/>
            <person name="Patyshakuliyeva A."/>
            <person name="Rokas A."/>
            <person name="Ruiz-Duenas F.J."/>
            <person name="Sabat G."/>
            <person name="Salamov A."/>
            <person name="Samejima M."/>
            <person name="Schmutz J."/>
            <person name="Slot J.C."/>
            <person name="St John F."/>
            <person name="Stenlid J."/>
            <person name="Sun H."/>
            <person name="Sun S."/>
            <person name="Syed K."/>
            <person name="Tsang A."/>
            <person name="Wiebenga A."/>
            <person name="Young D."/>
            <person name="Pisabarro A."/>
            <person name="Eastwood D.C."/>
            <person name="Martin F."/>
            <person name="Cullen D."/>
            <person name="Grigoriev I.V."/>
            <person name="Hibbett D.S."/>
        </authorList>
    </citation>
    <scope>NUCLEOTIDE SEQUENCE [LARGE SCALE GENOMIC DNA]</scope>
    <source>
        <strain evidence="2 3">ATCC 11539</strain>
    </source>
</reference>
<dbReference type="GeneID" id="19302983"/>
<name>S7PRS0_GLOTA</name>
<sequence>MSDQSSAQQPSFLSDVFKLPLPDLPEMRSAKTSSSTKGPTDAQRTMLERKQLRWVIYDEDLAERVAQKADAIAAKVEIDERDDTLRTSWRGRVYPPHTSTLLTRMVNSEEDAREWIHQVLVHPALACVRATRGNGIGGIVGEQLYIASSPAEEAKAIADGLFYTDRFSKKRFDKIQKNPYIADGALSNAGKRAARFLWPGPDAERIHHDTKLLVQVWTEMLDNNVQHAVLTSYETTLFFYRPLEDLNTLFMSKSYRIEAGMQNDPTLRAIYAWMLSALGSLDVELPRVDADWKTRLTTYLKEHPEEDTVRHGVDVGSVESVGEGLRTAQARHETGTGRDTRSITSYRDRLQMYADPPVPHGAAPGEDEAPSERSSTTGRTTPHPPPPSPDTTPKASRVLPRSAPSAHEPPRSMVPPDDRQEGSSRSGRHHAAQRGTRGSGASRGRQGGRKGGDVL</sequence>
<feature type="compositionally biased region" description="Basic and acidic residues" evidence="1">
    <location>
        <begin position="330"/>
        <end position="350"/>
    </location>
</feature>
<evidence type="ECO:0000313" key="2">
    <source>
        <dbReference type="EMBL" id="EPQ50078.1"/>
    </source>
</evidence>
<dbReference type="OrthoDB" id="2803094at2759"/>
<feature type="compositionally biased region" description="Polar residues" evidence="1">
    <location>
        <begin position="1"/>
        <end position="12"/>
    </location>
</feature>
<dbReference type="EMBL" id="KB469370">
    <property type="protein sequence ID" value="EPQ50078.1"/>
    <property type="molecule type" value="Genomic_DNA"/>
</dbReference>
<dbReference type="AlphaFoldDB" id="S7PRS0"/>
<feature type="region of interest" description="Disordered" evidence="1">
    <location>
        <begin position="1"/>
        <end position="44"/>
    </location>
</feature>
<dbReference type="OMA" id="CMNDELG"/>
<evidence type="ECO:0000256" key="1">
    <source>
        <dbReference type="SAM" id="MobiDB-lite"/>
    </source>
</evidence>
<dbReference type="Proteomes" id="UP000030669">
    <property type="component" value="Unassembled WGS sequence"/>
</dbReference>
<proteinExistence type="predicted"/>
<protein>
    <submittedName>
        <fullName evidence="2">Uncharacterized protein</fullName>
    </submittedName>
</protein>
<dbReference type="KEGG" id="gtr:GLOTRDRAFT_134276"/>
<evidence type="ECO:0000313" key="3">
    <source>
        <dbReference type="Proteomes" id="UP000030669"/>
    </source>
</evidence>
<feature type="compositionally biased region" description="Low complexity" evidence="1">
    <location>
        <begin position="314"/>
        <end position="324"/>
    </location>
</feature>
<dbReference type="STRING" id="670483.S7PRS0"/>
<feature type="region of interest" description="Disordered" evidence="1">
    <location>
        <begin position="306"/>
        <end position="455"/>
    </location>
</feature>
<dbReference type="RefSeq" id="XP_007871466.1">
    <property type="nucleotide sequence ID" value="XM_007873275.1"/>
</dbReference>
<dbReference type="HOGENOM" id="CLU_655603_0_0_1"/>
<gene>
    <name evidence="2" type="ORF">GLOTRDRAFT_134276</name>
</gene>
<organism evidence="2 3">
    <name type="scientific">Gloeophyllum trabeum (strain ATCC 11539 / FP-39264 / Madison 617)</name>
    <name type="common">Brown rot fungus</name>
    <dbReference type="NCBI Taxonomy" id="670483"/>
    <lineage>
        <taxon>Eukaryota</taxon>
        <taxon>Fungi</taxon>
        <taxon>Dikarya</taxon>
        <taxon>Basidiomycota</taxon>
        <taxon>Agaricomycotina</taxon>
        <taxon>Agaricomycetes</taxon>
        <taxon>Gloeophyllales</taxon>
        <taxon>Gloeophyllaceae</taxon>
        <taxon>Gloeophyllum</taxon>
    </lineage>
</organism>
<accession>S7PRS0</accession>
<feature type="compositionally biased region" description="Low complexity" evidence="1">
    <location>
        <begin position="433"/>
        <end position="444"/>
    </location>
</feature>